<dbReference type="Proteomes" id="UP000789920">
    <property type="component" value="Unassembled WGS sequence"/>
</dbReference>
<evidence type="ECO:0000313" key="2">
    <source>
        <dbReference type="Proteomes" id="UP000789920"/>
    </source>
</evidence>
<dbReference type="EMBL" id="CAJVQC010023820">
    <property type="protein sequence ID" value="CAG8724022.1"/>
    <property type="molecule type" value="Genomic_DNA"/>
</dbReference>
<keyword evidence="2" id="KW-1185">Reference proteome</keyword>
<sequence length="181" mass="20659">KTGEKKEDYSKKDLRKVLNPDFDFGILRKEKAQEILDIWKNWSSSKNSDMDSYNTCVTIGHLQINFACDITKGTEDGVRNVNKEDAPIASIQPKNLKKKCDADRENLEINEGLINIEENKILDFYLLSDVESDINDAESGSESPVQKYPNIDSPKDNWPLPSGRSISIIYDKRIFTNRSNL</sequence>
<reference evidence="1" key="1">
    <citation type="submission" date="2021-06" db="EMBL/GenBank/DDBJ databases">
        <authorList>
            <person name="Kallberg Y."/>
            <person name="Tangrot J."/>
            <person name="Rosling A."/>
        </authorList>
    </citation>
    <scope>NUCLEOTIDE SEQUENCE</scope>
    <source>
        <strain evidence="1">MA461A</strain>
    </source>
</reference>
<name>A0ACA9PV58_9GLOM</name>
<protein>
    <submittedName>
        <fullName evidence="1">20779_t:CDS:1</fullName>
    </submittedName>
</protein>
<accession>A0ACA9PV58</accession>
<proteinExistence type="predicted"/>
<comment type="caution">
    <text evidence="1">The sequence shown here is derived from an EMBL/GenBank/DDBJ whole genome shotgun (WGS) entry which is preliminary data.</text>
</comment>
<feature type="non-terminal residue" evidence="1">
    <location>
        <position position="1"/>
    </location>
</feature>
<evidence type="ECO:0000313" key="1">
    <source>
        <dbReference type="EMBL" id="CAG8724022.1"/>
    </source>
</evidence>
<organism evidence="1 2">
    <name type="scientific">Racocetra persica</name>
    <dbReference type="NCBI Taxonomy" id="160502"/>
    <lineage>
        <taxon>Eukaryota</taxon>
        <taxon>Fungi</taxon>
        <taxon>Fungi incertae sedis</taxon>
        <taxon>Mucoromycota</taxon>
        <taxon>Glomeromycotina</taxon>
        <taxon>Glomeromycetes</taxon>
        <taxon>Diversisporales</taxon>
        <taxon>Gigasporaceae</taxon>
        <taxon>Racocetra</taxon>
    </lineage>
</organism>
<gene>
    <name evidence="1" type="ORF">RPERSI_LOCUS11545</name>
</gene>